<dbReference type="OrthoDB" id="95452at2"/>
<keyword evidence="2" id="KW-1133">Transmembrane helix</keyword>
<feature type="compositionally biased region" description="Basic and acidic residues" evidence="1">
    <location>
        <begin position="190"/>
        <end position="217"/>
    </location>
</feature>
<evidence type="ECO:0000256" key="1">
    <source>
        <dbReference type="SAM" id="MobiDB-lite"/>
    </source>
</evidence>
<feature type="region of interest" description="Disordered" evidence="1">
    <location>
        <begin position="185"/>
        <end position="230"/>
    </location>
</feature>
<evidence type="ECO:0000313" key="3">
    <source>
        <dbReference type="EMBL" id="BBM41209.1"/>
    </source>
</evidence>
<evidence type="ECO:0000256" key="2">
    <source>
        <dbReference type="SAM" id="Phobius"/>
    </source>
</evidence>
<dbReference type="STRING" id="1122172.GCA_000373045_01620"/>
<dbReference type="EMBL" id="AP019827">
    <property type="protein sequence ID" value="BBM41209.1"/>
    <property type="molecule type" value="Genomic_DNA"/>
</dbReference>
<name>A0A510JPA5_9FUSO</name>
<sequence>MIAILGFLARLSVVLGFIGIAFSSISDTLFRTDYLGQLDSLIDLNSLNFKILIGLLSIIYLVIFLLSYIDKLTKYSQNRKVKNKNGEIEVSIKTINETSKSFLSRLEIIKNSKVKSYPRGKAVVIEATVDTYNVDNLNEKLADIQNKLSEYIFHSTGITVKKSIVKLKKVLGETIVEKKIIDSSAVQKKSNKEQEKIKEKLEIEAKRSNDDENERNNNTKIETSPSGKEN</sequence>
<gene>
    <name evidence="3" type="ORF">JCM16776_1431</name>
</gene>
<dbReference type="KEGG" id="lsz:JCM16776_1431"/>
<protein>
    <recommendedName>
        <fullName evidence="5">Alkaline shock response membrane anchor protein AmaP</fullName>
    </recommendedName>
</protein>
<proteinExistence type="predicted"/>
<keyword evidence="2" id="KW-0472">Membrane</keyword>
<organism evidence="3 4">
    <name type="scientific">Leptotrichia shahii</name>
    <dbReference type="NCBI Taxonomy" id="157691"/>
    <lineage>
        <taxon>Bacteria</taxon>
        <taxon>Fusobacteriati</taxon>
        <taxon>Fusobacteriota</taxon>
        <taxon>Fusobacteriia</taxon>
        <taxon>Fusobacteriales</taxon>
        <taxon>Leptotrichiaceae</taxon>
        <taxon>Leptotrichia</taxon>
    </lineage>
</organism>
<evidence type="ECO:0008006" key="5">
    <source>
        <dbReference type="Google" id="ProtNLM"/>
    </source>
</evidence>
<keyword evidence="2" id="KW-0812">Transmembrane</keyword>
<evidence type="ECO:0000313" key="4">
    <source>
        <dbReference type="Proteomes" id="UP000322617"/>
    </source>
</evidence>
<dbReference type="NCBIfam" id="NF033218">
    <property type="entry name" value="anchor_AmaP"/>
    <property type="match status" value="1"/>
</dbReference>
<feature type="compositionally biased region" description="Polar residues" evidence="1">
    <location>
        <begin position="219"/>
        <end position="230"/>
    </location>
</feature>
<dbReference type="AlphaFoldDB" id="A0A510JPA5"/>
<feature type="transmembrane region" description="Helical" evidence="2">
    <location>
        <begin position="47"/>
        <end position="69"/>
    </location>
</feature>
<reference evidence="3 4" key="1">
    <citation type="submission" date="2019-07" db="EMBL/GenBank/DDBJ databases">
        <title>Complete Genome Sequence of Leptotrichia shahii Strain JCM 16776.</title>
        <authorList>
            <person name="Watanabe S."/>
            <person name="Cui L."/>
        </authorList>
    </citation>
    <scope>NUCLEOTIDE SEQUENCE [LARGE SCALE GENOMIC DNA]</scope>
    <source>
        <strain evidence="3 4">JCM16776</strain>
    </source>
</reference>
<dbReference type="Proteomes" id="UP000322617">
    <property type="component" value="Chromosome"/>
</dbReference>
<accession>A0A510JPA5</accession>
<keyword evidence="4" id="KW-1185">Reference proteome</keyword>